<dbReference type="Proteomes" id="UP000011626">
    <property type="component" value="Unassembled WGS sequence"/>
</dbReference>
<dbReference type="eggNOG" id="arCOG08928">
    <property type="taxonomic scope" value="Archaea"/>
</dbReference>
<sequence length="101" mass="10314">MEADRSTAVLSVLETVAAAERIDPIDLPPLSDAVDPEALNDLFRPPTGDRAVVTVGFEYCGYEITVDGPDAVTAEPVASAATAVGTATSGRTDASDGSFAD</sequence>
<gene>
    <name evidence="2" type="ORF">C475_11570</name>
</gene>
<proteinExistence type="predicted"/>
<dbReference type="OrthoDB" id="205616at2157"/>
<dbReference type="AlphaFoldDB" id="M0CQG1"/>
<protein>
    <recommendedName>
        <fullName evidence="1">Halobacterial output domain-containing protein</fullName>
    </recommendedName>
</protein>
<dbReference type="EMBL" id="AOIU01000028">
    <property type="protein sequence ID" value="ELZ24873.1"/>
    <property type="molecule type" value="Genomic_DNA"/>
</dbReference>
<dbReference type="RefSeq" id="WP_006883988.1">
    <property type="nucleotide sequence ID" value="NZ_AOIU01000028.1"/>
</dbReference>
<dbReference type="Pfam" id="PF18545">
    <property type="entry name" value="HalOD1"/>
    <property type="match status" value="1"/>
</dbReference>
<evidence type="ECO:0000313" key="2">
    <source>
        <dbReference type="EMBL" id="ELZ24873.1"/>
    </source>
</evidence>
<evidence type="ECO:0000313" key="3">
    <source>
        <dbReference type="Proteomes" id="UP000011626"/>
    </source>
</evidence>
<name>M0CQG1_9EURY</name>
<feature type="domain" description="Halobacterial output" evidence="1">
    <location>
        <begin position="6"/>
        <end position="75"/>
    </location>
</feature>
<dbReference type="InterPro" id="IPR040624">
    <property type="entry name" value="HalOD1"/>
</dbReference>
<comment type="caution">
    <text evidence="2">The sequence shown here is derived from an EMBL/GenBank/DDBJ whole genome shotgun (WGS) entry which is preliminary data.</text>
</comment>
<reference evidence="2 3" key="1">
    <citation type="journal article" date="2014" name="PLoS Genet.">
        <title>Phylogenetically driven sequencing of extremely halophilic archaea reveals strategies for static and dynamic osmo-response.</title>
        <authorList>
            <person name="Becker E.A."/>
            <person name="Seitzer P.M."/>
            <person name="Tritt A."/>
            <person name="Larsen D."/>
            <person name="Krusor M."/>
            <person name="Yao A.I."/>
            <person name="Wu D."/>
            <person name="Madern D."/>
            <person name="Eisen J.A."/>
            <person name="Darling A.E."/>
            <person name="Facciotti M.T."/>
        </authorList>
    </citation>
    <scope>NUCLEOTIDE SEQUENCE [LARGE SCALE GENOMIC DNA]</scope>
    <source>
        <strain evidence="2 3">2-9-1</strain>
    </source>
</reference>
<evidence type="ECO:0000259" key="1">
    <source>
        <dbReference type="Pfam" id="PF18545"/>
    </source>
</evidence>
<organism evidence="2 3">
    <name type="scientific">Halosimplex carlsbadense 2-9-1</name>
    <dbReference type="NCBI Taxonomy" id="797114"/>
    <lineage>
        <taxon>Archaea</taxon>
        <taxon>Methanobacteriati</taxon>
        <taxon>Methanobacteriota</taxon>
        <taxon>Stenosarchaea group</taxon>
        <taxon>Halobacteria</taxon>
        <taxon>Halobacteriales</taxon>
        <taxon>Haloarculaceae</taxon>
        <taxon>Halosimplex</taxon>
    </lineage>
</organism>
<keyword evidence="3" id="KW-1185">Reference proteome</keyword>
<accession>M0CQG1</accession>